<keyword evidence="1" id="KW-0547">Nucleotide-binding</keyword>
<evidence type="ECO:0000256" key="3">
    <source>
        <dbReference type="SAM" id="MobiDB-lite"/>
    </source>
</evidence>
<dbReference type="GO" id="GO:0016887">
    <property type="term" value="F:ATP hydrolysis activity"/>
    <property type="evidence" value="ECO:0007669"/>
    <property type="project" value="InterPro"/>
</dbReference>
<comment type="caution">
    <text evidence="6">The sequence shown here is derived from an EMBL/GenBank/DDBJ whole genome shotgun (WGS) entry which is preliminary data.</text>
</comment>
<evidence type="ECO:0000313" key="6">
    <source>
        <dbReference type="EMBL" id="TRM68404.1"/>
    </source>
</evidence>
<dbReference type="PANTHER" id="PTHR48102">
    <property type="entry name" value="ATP-DEPENDENT CLP PROTEASE ATP-BINDING SUBUNIT CLPX-LIKE, MITOCHONDRIAL-RELATED"/>
    <property type="match status" value="1"/>
</dbReference>
<dbReference type="PANTHER" id="PTHR48102:SF7">
    <property type="entry name" value="ATP-DEPENDENT CLP PROTEASE ATP-BINDING SUBUNIT CLPX-LIKE, MITOCHONDRIAL"/>
    <property type="match status" value="1"/>
</dbReference>
<protein>
    <submittedName>
        <fullName evidence="6">P-loop containing nucleoside triphosphate hydrolase protein</fullName>
    </submittedName>
</protein>
<dbReference type="Pfam" id="PF07724">
    <property type="entry name" value="AAA_2"/>
    <property type="match status" value="1"/>
</dbReference>
<proteinExistence type="predicted"/>
<dbReference type="GO" id="GO:0005524">
    <property type="term" value="F:ATP binding"/>
    <property type="evidence" value="ECO:0007669"/>
    <property type="project" value="UniProtKB-KW"/>
</dbReference>
<keyword evidence="6" id="KW-0378">Hydrolase</keyword>
<dbReference type="SMART" id="SM01086">
    <property type="entry name" value="ClpB_D2-small"/>
    <property type="match status" value="1"/>
</dbReference>
<gene>
    <name evidence="6" type="ORF">BD626DRAFT_565245</name>
</gene>
<reference evidence="6 7" key="1">
    <citation type="journal article" date="2019" name="New Phytol.">
        <title>Comparative genomics reveals unique wood-decay strategies and fruiting body development in the Schizophyllaceae.</title>
        <authorList>
            <person name="Almasi E."/>
            <person name="Sahu N."/>
            <person name="Krizsan K."/>
            <person name="Balint B."/>
            <person name="Kovacs G.M."/>
            <person name="Kiss B."/>
            <person name="Cseklye J."/>
            <person name="Drula E."/>
            <person name="Henrissat B."/>
            <person name="Nagy I."/>
            <person name="Chovatia M."/>
            <person name="Adam C."/>
            <person name="LaButti K."/>
            <person name="Lipzen A."/>
            <person name="Riley R."/>
            <person name="Grigoriev I.V."/>
            <person name="Nagy L.G."/>
        </authorList>
    </citation>
    <scope>NUCLEOTIDE SEQUENCE [LARGE SCALE GENOMIC DNA]</scope>
    <source>
        <strain evidence="6 7">NL-1724</strain>
    </source>
</reference>
<keyword evidence="2" id="KW-0067">ATP-binding</keyword>
<dbReference type="OrthoDB" id="1721884at2759"/>
<organism evidence="6 7">
    <name type="scientific">Schizophyllum amplum</name>
    <dbReference type="NCBI Taxonomy" id="97359"/>
    <lineage>
        <taxon>Eukaryota</taxon>
        <taxon>Fungi</taxon>
        <taxon>Dikarya</taxon>
        <taxon>Basidiomycota</taxon>
        <taxon>Agaricomycotina</taxon>
        <taxon>Agaricomycetes</taxon>
        <taxon>Agaricomycetidae</taxon>
        <taxon>Agaricales</taxon>
        <taxon>Schizophyllaceae</taxon>
        <taxon>Schizophyllum</taxon>
    </lineage>
</organism>
<feature type="region of interest" description="Disordered" evidence="3">
    <location>
        <begin position="205"/>
        <end position="224"/>
    </location>
</feature>
<sequence>MATPRELSHYLDQFIIGQESAKKVLSVGVFNHYNRVQANASYRIAQEDARREHEESARTVYDHDPSLGVSSANVQPIRKSRAPALTLHADAIPYPYYEKSNVLMIGPTGSGKTALAKTLARTLDVPFAVSDATAFTQAGYVGEDLQASNWDAERAEQGIVFIDEIDKIARKGSSGGMDGTRDVGGEGVQQALLRMMEGSIVTVQAKGSAGDSAPTDKAEGPRGRIPTSKNDIFYVDTSNILFIMSGAFEGLNKIIEKRIAKGSIGFTANLSRETKNAWPFFSPNQQNILEQVEIGDLLSYGLIPEFVNRLPSVTALAPLTIADLRRILTEVKGSLLSQYTSLFGYWSVEIRFTGQAIDAICRKAYERGGGARGLRGIMEQVLLEPMYEVPGSDTAFVLITEDKVNGLGPAQFWRRGEGNDFWNAYVELEEAYKRQRGRI</sequence>
<name>A0A550CUE1_9AGAR</name>
<dbReference type="Proteomes" id="UP000320762">
    <property type="component" value="Unassembled WGS sequence"/>
</dbReference>
<dbReference type="Gene3D" id="1.10.8.60">
    <property type="match status" value="1"/>
</dbReference>
<dbReference type="InterPro" id="IPR019489">
    <property type="entry name" value="Clp_ATPase_C"/>
</dbReference>
<dbReference type="InterPro" id="IPR027417">
    <property type="entry name" value="P-loop_NTPase"/>
</dbReference>
<feature type="domain" description="Clp ATPase C-terminal" evidence="5">
    <location>
        <begin position="319"/>
        <end position="409"/>
    </location>
</feature>
<dbReference type="GO" id="GO:0005759">
    <property type="term" value="C:mitochondrial matrix"/>
    <property type="evidence" value="ECO:0007669"/>
    <property type="project" value="TreeGrafter"/>
</dbReference>
<dbReference type="InterPro" id="IPR050052">
    <property type="entry name" value="ATP-dep_Clp_protease_ClpX"/>
</dbReference>
<dbReference type="SUPFAM" id="SSF52540">
    <property type="entry name" value="P-loop containing nucleoside triphosphate hydrolases"/>
    <property type="match status" value="1"/>
</dbReference>
<evidence type="ECO:0000256" key="1">
    <source>
        <dbReference type="ARBA" id="ARBA00022741"/>
    </source>
</evidence>
<dbReference type="InterPro" id="IPR003593">
    <property type="entry name" value="AAA+_ATPase"/>
</dbReference>
<evidence type="ECO:0000313" key="7">
    <source>
        <dbReference type="Proteomes" id="UP000320762"/>
    </source>
</evidence>
<keyword evidence="7" id="KW-1185">Reference proteome</keyword>
<evidence type="ECO:0000259" key="5">
    <source>
        <dbReference type="SMART" id="SM01086"/>
    </source>
</evidence>
<dbReference type="SMART" id="SM00382">
    <property type="entry name" value="AAA"/>
    <property type="match status" value="1"/>
</dbReference>
<dbReference type="Gene3D" id="3.40.50.300">
    <property type="entry name" value="P-loop containing nucleotide triphosphate hydrolases"/>
    <property type="match status" value="1"/>
</dbReference>
<dbReference type="AlphaFoldDB" id="A0A550CUE1"/>
<evidence type="ECO:0000256" key="2">
    <source>
        <dbReference type="ARBA" id="ARBA00022840"/>
    </source>
</evidence>
<dbReference type="InterPro" id="IPR003959">
    <property type="entry name" value="ATPase_AAA_core"/>
</dbReference>
<accession>A0A550CUE1</accession>
<evidence type="ECO:0000259" key="4">
    <source>
        <dbReference type="SMART" id="SM00382"/>
    </source>
</evidence>
<dbReference type="NCBIfam" id="NF003745">
    <property type="entry name" value="PRK05342.1"/>
    <property type="match status" value="1"/>
</dbReference>
<dbReference type="EMBL" id="VDMD01000002">
    <property type="protein sequence ID" value="TRM68404.1"/>
    <property type="molecule type" value="Genomic_DNA"/>
</dbReference>
<dbReference type="GO" id="GO:0051603">
    <property type="term" value="P:proteolysis involved in protein catabolic process"/>
    <property type="evidence" value="ECO:0007669"/>
    <property type="project" value="TreeGrafter"/>
</dbReference>
<dbReference type="FunFam" id="1.10.8.60:FF:000138">
    <property type="entry name" value="ATP-dependent Clp protease ATP-binding subunit ClpX"/>
    <property type="match status" value="1"/>
</dbReference>
<dbReference type="STRING" id="97359.A0A550CUE1"/>
<dbReference type="Pfam" id="PF10431">
    <property type="entry name" value="ClpB_D2-small"/>
    <property type="match status" value="1"/>
</dbReference>
<feature type="domain" description="AAA+ ATPase" evidence="4">
    <location>
        <begin position="98"/>
        <end position="265"/>
    </location>
</feature>